<evidence type="ECO:0000256" key="1">
    <source>
        <dbReference type="ARBA" id="ARBA00022578"/>
    </source>
</evidence>
<keyword evidence="2" id="KW-0238">DNA-binding</keyword>
<keyword evidence="1" id="KW-0815">Transposition</keyword>
<evidence type="ECO:0000256" key="2">
    <source>
        <dbReference type="ARBA" id="ARBA00023125"/>
    </source>
</evidence>
<evidence type="ECO:0000256" key="3">
    <source>
        <dbReference type="ARBA" id="ARBA00023172"/>
    </source>
</evidence>
<comment type="caution">
    <text evidence="5">The sequence shown here is derived from an EMBL/GenBank/DDBJ whole genome shotgun (WGS) entry which is preliminary data.</text>
</comment>
<dbReference type="PANTHER" id="PTHR35528">
    <property type="entry name" value="BLL1675 PROTEIN"/>
    <property type="match status" value="1"/>
</dbReference>
<dbReference type="RefSeq" id="WP_069311782.1">
    <property type="nucleotide sequence ID" value="NZ_MDTU01000001.1"/>
</dbReference>
<dbReference type="NCBIfam" id="NF033587">
    <property type="entry name" value="transpos_IS6"/>
    <property type="match status" value="1"/>
</dbReference>
<sequence>MTRLTTLSHPPKGHRFSAQVISHVVWLYHRFSLSYRDIEEMMAERGLKVSYESIRRWCKKFARPLSQRLRKKEVRRSDKWHLDEMTIKINGDKYVLWRAVDSEGYELDIFIQKRRNKKSAMRFLKRLLGSNPTPRVIVTDKLLSYNQPIKKCCPNADHRKHKGLNNRVENAHQPTRRREKLLIKMKSTSSAQKMLKLMGVTRHFFAVGVGRYRNPVPIRKEKLNHAFKVGVMLLHRFFVPNVD</sequence>
<evidence type="ECO:0000313" key="5">
    <source>
        <dbReference type="EMBL" id="ODN41982.1"/>
    </source>
</evidence>
<dbReference type="PANTHER" id="PTHR35528:SF3">
    <property type="entry name" value="BLL1675 PROTEIN"/>
    <property type="match status" value="1"/>
</dbReference>
<keyword evidence="6" id="KW-1185">Reference proteome</keyword>
<keyword evidence="3" id="KW-0233">DNA recombination</keyword>
<evidence type="ECO:0000259" key="4">
    <source>
        <dbReference type="Pfam" id="PF13610"/>
    </source>
</evidence>
<dbReference type="InterPro" id="IPR032874">
    <property type="entry name" value="DDE_dom"/>
</dbReference>
<dbReference type="InterPro" id="IPR047930">
    <property type="entry name" value="Transpos_IS6"/>
</dbReference>
<dbReference type="Proteomes" id="UP000094329">
    <property type="component" value="Unassembled WGS sequence"/>
</dbReference>
<protein>
    <recommendedName>
        <fullName evidence="4">DDE domain-containing protein</fullName>
    </recommendedName>
</protein>
<evidence type="ECO:0000313" key="6">
    <source>
        <dbReference type="Proteomes" id="UP000094329"/>
    </source>
</evidence>
<name>A0ABX2ZZE0_9GAMM</name>
<dbReference type="Pfam" id="PF13610">
    <property type="entry name" value="DDE_Tnp_IS240"/>
    <property type="match status" value="1"/>
</dbReference>
<dbReference type="EMBL" id="MDTU01000001">
    <property type="protein sequence ID" value="ODN41982.1"/>
    <property type="molecule type" value="Genomic_DNA"/>
</dbReference>
<feature type="domain" description="DDE" evidence="4">
    <location>
        <begin position="78"/>
        <end position="198"/>
    </location>
</feature>
<accession>A0ABX2ZZE0</accession>
<proteinExistence type="predicted"/>
<organism evidence="5 6">
    <name type="scientific">Piscirickettsia litoralis</name>
    <dbReference type="NCBI Taxonomy" id="1891921"/>
    <lineage>
        <taxon>Bacteria</taxon>
        <taxon>Pseudomonadati</taxon>
        <taxon>Pseudomonadota</taxon>
        <taxon>Gammaproteobacteria</taxon>
        <taxon>Thiotrichales</taxon>
        <taxon>Piscirickettsiaceae</taxon>
        <taxon>Piscirickettsia</taxon>
    </lineage>
</organism>
<gene>
    <name evidence="5" type="ORF">BGC07_02175</name>
</gene>
<reference evidence="5 6" key="1">
    <citation type="submission" date="2016-08" db="EMBL/GenBank/DDBJ databases">
        <title>Draft genome sequence of Candidatus Piscirickettsia litoralis, from seawater.</title>
        <authorList>
            <person name="Wan X."/>
            <person name="Lee A.J."/>
            <person name="Hou S."/>
            <person name="Donachie S.P."/>
        </authorList>
    </citation>
    <scope>NUCLEOTIDE SEQUENCE [LARGE SCALE GENOMIC DNA]</scope>
    <source>
        <strain evidence="5 6">Y2</strain>
    </source>
</reference>
<dbReference type="InterPro" id="IPR052183">
    <property type="entry name" value="IS_Transposase"/>
</dbReference>